<keyword evidence="3" id="KW-0808">Transferase</keyword>
<protein>
    <submittedName>
        <fullName evidence="3">Glycosyl transferase family 2</fullName>
    </submittedName>
</protein>
<dbReference type="InterPro" id="IPR001173">
    <property type="entry name" value="Glyco_trans_2-like"/>
</dbReference>
<dbReference type="AlphaFoldDB" id="A0A235CNN1"/>
<evidence type="ECO:0000313" key="2">
    <source>
        <dbReference type="EMBL" id="OYD25974.1"/>
    </source>
</evidence>
<comment type="caution">
    <text evidence="2">The sequence shown here is derived from an EMBL/GenBank/DDBJ whole genome shotgun (WGS) entry which is preliminary data.</text>
</comment>
<name>A0A235CNN1_9GAMM</name>
<keyword evidence="5" id="KW-1185">Reference proteome</keyword>
<feature type="domain" description="Glycosyltransferase 2-like" evidence="1">
    <location>
        <begin position="46"/>
        <end position="124"/>
    </location>
</feature>
<dbReference type="OrthoDB" id="9802649at2"/>
<sequence length="258" mass="29811">MTLEMLYSTYGDRIFRLINNLPPQSLYVSITIVHQVGGCDQLMNYQEHFKRRSDIRYIPINSVGVTKSRNVAIENSHADIVLFCDDDVVYEDDFYKKVILSYKENSGVDFITFSYNRGLTQPVKFSKRKTKHDLFSILSVGTIEISCLRSSLLNARCFFPEDMGTGQKLFLCDEPVFLASLIRAGCRGIYVPLNICDHPDESSGADFKSYYAIESRYECFKRVFGLFMGRVLFFCFVFYRLKDFGGGVRVLKYIFRKV</sequence>
<dbReference type="SUPFAM" id="SSF53448">
    <property type="entry name" value="Nucleotide-diphospho-sugar transferases"/>
    <property type="match status" value="1"/>
</dbReference>
<evidence type="ECO:0000313" key="4">
    <source>
        <dbReference type="Proteomes" id="UP000243640"/>
    </source>
</evidence>
<accession>A0A235CNN1</accession>
<dbReference type="InterPro" id="IPR029044">
    <property type="entry name" value="Nucleotide-diphossugar_trans"/>
</dbReference>
<dbReference type="EMBL" id="NQJF01000002">
    <property type="protein sequence ID" value="OYD25974.1"/>
    <property type="molecule type" value="Genomic_DNA"/>
</dbReference>
<dbReference type="CDD" id="cd00761">
    <property type="entry name" value="Glyco_tranf_GTA_type"/>
    <property type="match status" value="1"/>
</dbReference>
<evidence type="ECO:0000313" key="3">
    <source>
        <dbReference type="EMBL" id="TDW60005.1"/>
    </source>
</evidence>
<dbReference type="Gene3D" id="3.90.550.10">
    <property type="entry name" value="Spore Coat Polysaccharide Biosynthesis Protein SpsA, Chain A"/>
    <property type="match status" value="1"/>
</dbReference>
<dbReference type="Proteomes" id="UP000243640">
    <property type="component" value="Unassembled WGS sequence"/>
</dbReference>
<evidence type="ECO:0000259" key="1">
    <source>
        <dbReference type="Pfam" id="PF00535"/>
    </source>
</evidence>
<organism evidence="2 4">
    <name type="scientific">Oceanimonas baumannii</name>
    <dbReference type="NCBI Taxonomy" id="129578"/>
    <lineage>
        <taxon>Bacteria</taxon>
        <taxon>Pseudomonadati</taxon>
        <taxon>Pseudomonadota</taxon>
        <taxon>Gammaproteobacteria</taxon>
        <taxon>Aeromonadales</taxon>
        <taxon>Aeromonadaceae</taxon>
        <taxon>Oceanimonas</taxon>
    </lineage>
</organism>
<dbReference type="RefSeq" id="WP_094277162.1">
    <property type="nucleotide sequence ID" value="NZ_NQJF01000002.1"/>
</dbReference>
<evidence type="ECO:0000313" key="5">
    <source>
        <dbReference type="Proteomes" id="UP000295058"/>
    </source>
</evidence>
<dbReference type="Proteomes" id="UP000295058">
    <property type="component" value="Unassembled WGS sequence"/>
</dbReference>
<reference evidence="2 4" key="1">
    <citation type="submission" date="2017-08" db="EMBL/GenBank/DDBJ databases">
        <title>Draft Genome Sequence of the Marine Bacterium Oceanimonas baumannii ATCC 700832.</title>
        <authorList>
            <person name="Mcclelland W.D."/>
            <person name="Brennan M.A."/>
            <person name="Trachtenberg A.M."/>
            <person name="Maclea K.S."/>
        </authorList>
    </citation>
    <scope>NUCLEOTIDE SEQUENCE [LARGE SCALE GENOMIC DNA]</scope>
    <source>
        <strain evidence="2 4">ATCC 700832</strain>
    </source>
</reference>
<reference evidence="3 5" key="2">
    <citation type="submission" date="2019-03" db="EMBL/GenBank/DDBJ databases">
        <title>Genomic Encyclopedia of Archaeal and Bacterial Type Strains, Phase II (KMG-II): from individual species to whole genera.</title>
        <authorList>
            <person name="Goeker M."/>
        </authorList>
    </citation>
    <scope>NUCLEOTIDE SEQUENCE [LARGE SCALE GENOMIC DNA]</scope>
    <source>
        <strain evidence="3 5">DSM 15594</strain>
    </source>
</reference>
<gene>
    <name evidence="2" type="ORF">B6S09_03805</name>
    <name evidence="3" type="ORF">LY04_00997</name>
</gene>
<dbReference type="Pfam" id="PF00535">
    <property type="entry name" value="Glycos_transf_2"/>
    <property type="match status" value="1"/>
</dbReference>
<dbReference type="GO" id="GO:0016740">
    <property type="term" value="F:transferase activity"/>
    <property type="evidence" value="ECO:0007669"/>
    <property type="project" value="UniProtKB-KW"/>
</dbReference>
<dbReference type="EMBL" id="SODO01000003">
    <property type="protein sequence ID" value="TDW60005.1"/>
    <property type="molecule type" value="Genomic_DNA"/>
</dbReference>
<proteinExistence type="predicted"/>